<dbReference type="GO" id="GO:0030694">
    <property type="term" value="C:bacterial-type flagellum basal body, rod"/>
    <property type="evidence" value="ECO:0007669"/>
    <property type="project" value="InterPro"/>
</dbReference>
<dbReference type="EMBL" id="CABPST010000019">
    <property type="protein sequence ID" value="VVE90690.1"/>
    <property type="molecule type" value="Genomic_DNA"/>
</dbReference>
<evidence type="ECO:0000313" key="7">
    <source>
        <dbReference type="EMBL" id="VVE90690.1"/>
    </source>
</evidence>
<keyword evidence="7" id="KW-0282">Flagellum</keyword>
<comment type="subcellular location">
    <subcellularLocation>
        <location evidence="1 6">Bacterial flagellum basal body</location>
    </subcellularLocation>
</comment>
<dbReference type="RefSeq" id="WP_150561824.1">
    <property type="nucleotide sequence ID" value="NZ_CABPST010000019.1"/>
</dbReference>
<dbReference type="InterPro" id="IPR006300">
    <property type="entry name" value="FlgB"/>
</dbReference>
<comment type="subunit">
    <text evidence="6">The basal body constitutes a major portion of the flagellar organelle and consists of a number of rings mounted on a central rod.</text>
</comment>
<keyword evidence="8" id="KW-1185">Reference proteome</keyword>
<name>A0A5E5C218_9BURK</name>
<evidence type="ECO:0000256" key="5">
    <source>
        <dbReference type="ARBA" id="ARBA00024934"/>
    </source>
</evidence>
<organism evidence="7 8">
    <name type="scientific">Pandoraea bronchicola</name>
    <dbReference type="NCBI Taxonomy" id="2508287"/>
    <lineage>
        <taxon>Bacteria</taxon>
        <taxon>Pseudomonadati</taxon>
        <taxon>Pseudomonadota</taxon>
        <taxon>Betaproteobacteria</taxon>
        <taxon>Burkholderiales</taxon>
        <taxon>Burkholderiaceae</taxon>
        <taxon>Pandoraea</taxon>
    </lineage>
</organism>
<evidence type="ECO:0000256" key="1">
    <source>
        <dbReference type="ARBA" id="ARBA00004117"/>
    </source>
</evidence>
<evidence type="ECO:0000256" key="3">
    <source>
        <dbReference type="ARBA" id="ARBA00014376"/>
    </source>
</evidence>
<reference evidence="7 8" key="1">
    <citation type="submission" date="2019-08" db="EMBL/GenBank/DDBJ databases">
        <authorList>
            <person name="Peeters C."/>
        </authorList>
    </citation>
    <scope>NUCLEOTIDE SEQUENCE [LARGE SCALE GENOMIC DNA]</scope>
    <source>
        <strain evidence="7 8">LMG 20603</strain>
    </source>
</reference>
<keyword evidence="4 6" id="KW-0975">Bacterial flagellum</keyword>
<accession>A0A5E5C218</accession>
<evidence type="ECO:0000313" key="8">
    <source>
        <dbReference type="Proteomes" id="UP000382040"/>
    </source>
</evidence>
<dbReference type="OrthoDB" id="9133466at2"/>
<sequence>MSSIFDTATVAQVAAALDRAVLRQQVGSANIANANVGGYVAQQVDFDAQMAAFGGRTESSQALPAGVSVRARLDNDGLPQPVQLDQEVAELSQNTLRFQALTKALGKQFAMLAVAVADGKR</sequence>
<gene>
    <name evidence="7" type="primary">flgB</name>
    <name evidence="7" type="ORF">PBR20603_04677</name>
</gene>
<keyword evidence="7" id="KW-0966">Cell projection</keyword>
<keyword evidence="7" id="KW-0969">Cilium</keyword>
<proteinExistence type="inferred from homology"/>
<evidence type="ECO:0000256" key="4">
    <source>
        <dbReference type="ARBA" id="ARBA00023143"/>
    </source>
</evidence>
<comment type="similarity">
    <text evidence="2 6">Belongs to the flagella basal body rod proteins family.</text>
</comment>
<dbReference type="PIRSF" id="PIRSF002889">
    <property type="entry name" value="Rod_FlgB"/>
    <property type="match status" value="1"/>
</dbReference>
<dbReference type="Proteomes" id="UP000382040">
    <property type="component" value="Unassembled WGS sequence"/>
</dbReference>
<protein>
    <recommendedName>
        <fullName evidence="3 6">Flagellar basal body rod protein FlgB</fullName>
    </recommendedName>
</protein>
<dbReference type="GO" id="GO:0071973">
    <property type="term" value="P:bacterial-type flagellum-dependent cell motility"/>
    <property type="evidence" value="ECO:0007669"/>
    <property type="project" value="InterPro"/>
</dbReference>
<evidence type="ECO:0000256" key="2">
    <source>
        <dbReference type="ARBA" id="ARBA00009677"/>
    </source>
</evidence>
<dbReference type="AlphaFoldDB" id="A0A5E5C218"/>
<evidence type="ECO:0000256" key="6">
    <source>
        <dbReference type="PIRNR" id="PIRNR002889"/>
    </source>
</evidence>
<comment type="function">
    <text evidence="5 6">Structural component of flagellum, the bacterial motility apparatus. Part of the rod structure of flagellar basal body.</text>
</comment>